<accession>A0A9X0AMC2</accession>
<organism evidence="1 2">
    <name type="scientific">Sclerotinia nivalis</name>
    <dbReference type="NCBI Taxonomy" id="352851"/>
    <lineage>
        <taxon>Eukaryota</taxon>
        <taxon>Fungi</taxon>
        <taxon>Dikarya</taxon>
        <taxon>Ascomycota</taxon>
        <taxon>Pezizomycotina</taxon>
        <taxon>Leotiomycetes</taxon>
        <taxon>Helotiales</taxon>
        <taxon>Sclerotiniaceae</taxon>
        <taxon>Sclerotinia</taxon>
    </lineage>
</organism>
<comment type="caution">
    <text evidence="1">The sequence shown here is derived from an EMBL/GenBank/DDBJ whole genome shotgun (WGS) entry which is preliminary data.</text>
</comment>
<evidence type="ECO:0000313" key="1">
    <source>
        <dbReference type="EMBL" id="KAJ8065320.1"/>
    </source>
</evidence>
<sequence>MGQWVSKIGPSCGDINVQHVAVQANYFKVNFASSPDLRRYRIQLDQINSKDIVKRELRRALIKALLEQHPPSGIWVSDYFEYIVSVDKLYPVCSDSAGTVTNVLHHRPGRNGTWVAMQSSIIYEGSFQRSALQAHVASNTSSFVPDAELRMDEYYIMVQYQWLQCAECGIV</sequence>
<dbReference type="Proteomes" id="UP001152300">
    <property type="component" value="Unassembled WGS sequence"/>
</dbReference>
<gene>
    <name evidence="1" type="ORF">OCU04_006010</name>
</gene>
<dbReference type="AlphaFoldDB" id="A0A9X0AMC2"/>
<evidence type="ECO:0000313" key="2">
    <source>
        <dbReference type="Proteomes" id="UP001152300"/>
    </source>
</evidence>
<protein>
    <submittedName>
        <fullName evidence="1">Uncharacterized protein</fullName>
    </submittedName>
</protein>
<dbReference type="EMBL" id="JAPEIS010000006">
    <property type="protein sequence ID" value="KAJ8065320.1"/>
    <property type="molecule type" value="Genomic_DNA"/>
</dbReference>
<reference evidence="1" key="1">
    <citation type="submission" date="2022-11" db="EMBL/GenBank/DDBJ databases">
        <title>Genome Resource of Sclerotinia nivalis Strain SnTB1, a Plant Pathogen Isolated from American Ginseng.</title>
        <authorList>
            <person name="Fan S."/>
        </authorList>
    </citation>
    <scope>NUCLEOTIDE SEQUENCE</scope>
    <source>
        <strain evidence="1">SnTB1</strain>
    </source>
</reference>
<proteinExistence type="predicted"/>
<name>A0A9X0AMC2_9HELO</name>
<dbReference type="OrthoDB" id="3564976at2759"/>
<keyword evidence="2" id="KW-1185">Reference proteome</keyword>